<dbReference type="Proteomes" id="UP000605361">
    <property type="component" value="Unassembled WGS sequence"/>
</dbReference>
<keyword evidence="1" id="KW-0812">Transmembrane</keyword>
<sequence length="79" mass="8116">MACWESVLTVLPVFVLALAATTWTVLVHAASEPGGLADLVSFIPFDWLVPLGGAALLGVLAGSLLVVRAATSNERQGLA</sequence>
<dbReference type="RefSeq" id="WP_195900936.1">
    <property type="nucleotide sequence ID" value="NZ_JADOGI010000189.1"/>
</dbReference>
<evidence type="ECO:0000313" key="2">
    <source>
        <dbReference type="EMBL" id="MBF8192031.1"/>
    </source>
</evidence>
<evidence type="ECO:0000313" key="3">
    <source>
        <dbReference type="Proteomes" id="UP000605361"/>
    </source>
</evidence>
<keyword evidence="3" id="KW-1185">Reference proteome</keyword>
<dbReference type="EMBL" id="JADOGI010000189">
    <property type="protein sequence ID" value="MBF8192031.1"/>
    <property type="molecule type" value="Genomic_DNA"/>
</dbReference>
<dbReference type="AlphaFoldDB" id="A0A931AFS3"/>
<evidence type="ECO:0000256" key="1">
    <source>
        <dbReference type="SAM" id="Phobius"/>
    </source>
</evidence>
<gene>
    <name evidence="2" type="ORF">ITP53_41395</name>
</gene>
<proteinExistence type="predicted"/>
<feature type="transmembrane region" description="Helical" evidence="1">
    <location>
        <begin position="45"/>
        <end position="67"/>
    </location>
</feature>
<reference evidence="2" key="1">
    <citation type="submission" date="2020-11" db="EMBL/GenBank/DDBJ databases">
        <title>Whole-genome analyses of Nonomuraea sp. K274.</title>
        <authorList>
            <person name="Veyisoglu A."/>
        </authorList>
    </citation>
    <scope>NUCLEOTIDE SEQUENCE</scope>
    <source>
        <strain evidence="2">K274</strain>
    </source>
</reference>
<protein>
    <submittedName>
        <fullName evidence="2">Uncharacterized protein</fullName>
    </submittedName>
</protein>
<keyword evidence="1" id="KW-1133">Transmembrane helix</keyword>
<name>A0A931AFS3_9ACTN</name>
<accession>A0A931AFS3</accession>
<keyword evidence="1" id="KW-0472">Membrane</keyword>
<comment type="caution">
    <text evidence="2">The sequence shown here is derived from an EMBL/GenBank/DDBJ whole genome shotgun (WGS) entry which is preliminary data.</text>
</comment>
<organism evidence="2 3">
    <name type="scientific">Nonomuraea cypriaca</name>
    <dbReference type="NCBI Taxonomy" id="1187855"/>
    <lineage>
        <taxon>Bacteria</taxon>
        <taxon>Bacillati</taxon>
        <taxon>Actinomycetota</taxon>
        <taxon>Actinomycetes</taxon>
        <taxon>Streptosporangiales</taxon>
        <taxon>Streptosporangiaceae</taxon>
        <taxon>Nonomuraea</taxon>
    </lineage>
</organism>